<organism evidence="1 2">
    <name type="scientific">Actinospica acidithermotolerans</name>
    <dbReference type="NCBI Taxonomy" id="2828514"/>
    <lineage>
        <taxon>Bacteria</taxon>
        <taxon>Bacillati</taxon>
        <taxon>Actinomycetota</taxon>
        <taxon>Actinomycetes</taxon>
        <taxon>Catenulisporales</taxon>
        <taxon>Actinospicaceae</taxon>
        <taxon>Actinospica</taxon>
    </lineage>
</organism>
<accession>A0A941EGC2</accession>
<protein>
    <submittedName>
        <fullName evidence="1">Uncharacterized protein</fullName>
    </submittedName>
</protein>
<evidence type="ECO:0000313" key="2">
    <source>
        <dbReference type="Proteomes" id="UP000676325"/>
    </source>
</evidence>
<evidence type="ECO:0000313" key="1">
    <source>
        <dbReference type="EMBL" id="MBR7830243.1"/>
    </source>
</evidence>
<sequence length="108" mass="11968">MPTEYAPRPTLDQEAVRSHFRTALRYRTPAAMWAALADIPVLLAELDRAVLLATEARTEFANLLAAARAAEAAGAEYGTESESLCLLRDELAAHEPITAEEIDEWSWR</sequence>
<keyword evidence="2" id="KW-1185">Reference proteome</keyword>
<gene>
    <name evidence="1" type="ORF">KDK95_28330</name>
</gene>
<name>A0A941EGC2_9ACTN</name>
<dbReference type="RefSeq" id="WP_212521373.1">
    <property type="nucleotide sequence ID" value="NZ_JAGSOH010000122.1"/>
</dbReference>
<reference evidence="1" key="1">
    <citation type="submission" date="2021-04" db="EMBL/GenBank/DDBJ databases">
        <title>Genome based classification of Actinospica acidithermotolerans sp. nov., an actinobacterium isolated from an Indonesian hot spring.</title>
        <authorList>
            <person name="Kusuma A.B."/>
            <person name="Putra K.E."/>
            <person name="Nafisah S."/>
            <person name="Loh J."/>
            <person name="Nouioui I."/>
            <person name="Goodfellow M."/>
        </authorList>
    </citation>
    <scope>NUCLEOTIDE SEQUENCE</scope>
    <source>
        <strain evidence="1">MGRD01-02</strain>
    </source>
</reference>
<proteinExistence type="predicted"/>
<dbReference type="EMBL" id="JAGSOH010000122">
    <property type="protein sequence ID" value="MBR7830243.1"/>
    <property type="molecule type" value="Genomic_DNA"/>
</dbReference>
<comment type="caution">
    <text evidence="1">The sequence shown here is derived from an EMBL/GenBank/DDBJ whole genome shotgun (WGS) entry which is preliminary data.</text>
</comment>
<dbReference type="AlphaFoldDB" id="A0A941EGC2"/>
<dbReference type="Proteomes" id="UP000676325">
    <property type="component" value="Unassembled WGS sequence"/>
</dbReference>